<feature type="region of interest" description="Disordered" evidence="1">
    <location>
        <begin position="25"/>
        <end position="98"/>
    </location>
</feature>
<reference evidence="3 4" key="1">
    <citation type="submission" date="2016-07" db="EMBL/GenBank/DDBJ databases">
        <title>Pervasive Adenine N6-methylation of Active Genes in Fungi.</title>
        <authorList>
            <consortium name="DOE Joint Genome Institute"/>
            <person name="Mondo S.J."/>
            <person name="Dannebaum R.O."/>
            <person name="Kuo R.C."/>
            <person name="Labutti K."/>
            <person name="Haridas S."/>
            <person name="Kuo A."/>
            <person name="Salamov A."/>
            <person name="Ahrendt S.R."/>
            <person name="Lipzen A."/>
            <person name="Sullivan W."/>
            <person name="Andreopoulos W.B."/>
            <person name="Clum A."/>
            <person name="Lindquist E."/>
            <person name="Daum C."/>
            <person name="Ramamoorthy G.K."/>
            <person name="Gryganskyi A."/>
            <person name="Culley D."/>
            <person name="Magnuson J.K."/>
            <person name="James T.Y."/>
            <person name="O'Malley M.A."/>
            <person name="Stajich J.E."/>
            <person name="Spatafora J.W."/>
            <person name="Visel A."/>
            <person name="Grigoriev I.V."/>
        </authorList>
    </citation>
    <scope>NUCLEOTIDE SEQUENCE [LARGE SCALE GENOMIC DNA]</scope>
    <source>
        <strain evidence="3 4">CBS 129021</strain>
    </source>
</reference>
<dbReference type="Proteomes" id="UP000193689">
    <property type="component" value="Unassembled WGS sequence"/>
</dbReference>
<dbReference type="STRING" id="1141098.A0A1Y2DT83"/>
<evidence type="ECO:0000256" key="2">
    <source>
        <dbReference type="SAM" id="SignalP"/>
    </source>
</evidence>
<feature type="compositionally biased region" description="Basic and acidic residues" evidence="1">
    <location>
        <begin position="35"/>
        <end position="56"/>
    </location>
</feature>
<evidence type="ECO:0000256" key="1">
    <source>
        <dbReference type="SAM" id="MobiDB-lite"/>
    </source>
</evidence>
<name>A0A1Y2DT83_9PEZI</name>
<feature type="chain" id="PRO_5012824584" description="Signal peptide-containing protein" evidence="2">
    <location>
        <begin position="24"/>
        <end position="306"/>
    </location>
</feature>
<evidence type="ECO:0008006" key="5">
    <source>
        <dbReference type="Google" id="ProtNLM"/>
    </source>
</evidence>
<dbReference type="GeneID" id="63770727"/>
<feature type="compositionally biased region" description="Polar residues" evidence="1">
    <location>
        <begin position="294"/>
        <end position="306"/>
    </location>
</feature>
<dbReference type="OrthoDB" id="506431at2759"/>
<gene>
    <name evidence="3" type="ORF">BCR38DRAFT_297667</name>
</gene>
<protein>
    <recommendedName>
        <fullName evidence="5">Signal peptide-containing protein</fullName>
    </recommendedName>
</protein>
<feature type="compositionally biased region" description="Polar residues" evidence="1">
    <location>
        <begin position="244"/>
        <end position="257"/>
    </location>
</feature>
<sequence length="306" mass="34099">MSFLVALQSAIFYICACTPCAQAREHRHSKKRAKKDREEKRRLEEEMPHIYRHPDPFHTNPFWAEEINTGPSLPTKKSSGGSKNTSQRALNSAGRDSRSMAASSIAITSINPGSSPTVVPEDGELSLFKTMSMDLSEDWNKKRYQREDEELWGREFSWTGNKLMDAIKEAGSAAGRIIDATLGKEPKSVTEEDRHNFYSTVRVPPVNEYHPPVVSQRPKDRNAAKWMLQPPPPAKVMEGKIPVSRSTSLASQASRRTMGSDGPALGRLVHEKMVADKIRKGEMPSEQELAAASNRPSTGRRNTSLS</sequence>
<dbReference type="EMBL" id="MCFJ01000009">
    <property type="protein sequence ID" value="ORY62482.1"/>
    <property type="molecule type" value="Genomic_DNA"/>
</dbReference>
<proteinExistence type="predicted"/>
<evidence type="ECO:0000313" key="3">
    <source>
        <dbReference type="EMBL" id="ORY62482.1"/>
    </source>
</evidence>
<dbReference type="AlphaFoldDB" id="A0A1Y2DT83"/>
<keyword evidence="2" id="KW-0732">Signal</keyword>
<accession>A0A1Y2DT83</accession>
<feature type="compositionally biased region" description="Basic residues" evidence="1">
    <location>
        <begin position="25"/>
        <end position="34"/>
    </location>
</feature>
<feature type="signal peptide" evidence="2">
    <location>
        <begin position="1"/>
        <end position="23"/>
    </location>
</feature>
<organism evidence="3 4">
    <name type="scientific">Pseudomassariella vexata</name>
    <dbReference type="NCBI Taxonomy" id="1141098"/>
    <lineage>
        <taxon>Eukaryota</taxon>
        <taxon>Fungi</taxon>
        <taxon>Dikarya</taxon>
        <taxon>Ascomycota</taxon>
        <taxon>Pezizomycotina</taxon>
        <taxon>Sordariomycetes</taxon>
        <taxon>Xylariomycetidae</taxon>
        <taxon>Amphisphaeriales</taxon>
        <taxon>Pseudomassariaceae</taxon>
        <taxon>Pseudomassariella</taxon>
    </lineage>
</organism>
<comment type="caution">
    <text evidence="3">The sequence shown here is derived from an EMBL/GenBank/DDBJ whole genome shotgun (WGS) entry which is preliminary data.</text>
</comment>
<feature type="non-terminal residue" evidence="3">
    <location>
        <position position="306"/>
    </location>
</feature>
<evidence type="ECO:0000313" key="4">
    <source>
        <dbReference type="Proteomes" id="UP000193689"/>
    </source>
</evidence>
<feature type="region of interest" description="Disordered" evidence="1">
    <location>
        <begin position="231"/>
        <end position="306"/>
    </location>
</feature>
<keyword evidence="4" id="KW-1185">Reference proteome</keyword>
<feature type="compositionally biased region" description="Basic and acidic residues" evidence="1">
    <location>
        <begin position="268"/>
        <end position="283"/>
    </location>
</feature>
<dbReference type="InParanoid" id="A0A1Y2DT83"/>
<dbReference type="RefSeq" id="XP_040714318.1">
    <property type="nucleotide sequence ID" value="XM_040854515.1"/>
</dbReference>